<organism evidence="4 5">
    <name type="scientific">Exophiala dermatitidis (strain ATCC 34100 / CBS 525.76 / NIH/UT8656)</name>
    <name type="common">Black yeast</name>
    <name type="synonym">Wangiella dermatitidis</name>
    <dbReference type="NCBI Taxonomy" id="858893"/>
    <lineage>
        <taxon>Eukaryota</taxon>
        <taxon>Fungi</taxon>
        <taxon>Dikarya</taxon>
        <taxon>Ascomycota</taxon>
        <taxon>Pezizomycotina</taxon>
        <taxon>Eurotiomycetes</taxon>
        <taxon>Chaetothyriomycetidae</taxon>
        <taxon>Chaetothyriales</taxon>
        <taxon>Herpotrichiellaceae</taxon>
        <taxon>Exophiala</taxon>
    </lineage>
</organism>
<dbReference type="EMBL" id="JH226132">
    <property type="protein sequence ID" value="EHY56133.1"/>
    <property type="molecule type" value="Genomic_DNA"/>
</dbReference>
<evidence type="ECO:0000313" key="5">
    <source>
        <dbReference type="Proteomes" id="UP000007304"/>
    </source>
</evidence>
<protein>
    <submittedName>
        <fullName evidence="4">Uncharacterized protein</fullName>
    </submittedName>
</protein>
<dbReference type="PANTHER" id="PTHR24320">
    <property type="entry name" value="RETINOL DEHYDROGENASE"/>
    <property type="match status" value="1"/>
</dbReference>
<evidence type="ECO:0000256" key="2">
    <source>
        <dbReference type="ARBA" id="ARBA00022857"/>
    </source>
</evidence>
<name>H6BWX7_EXODN</name>
<dbReference type="Gene3D" id="3.40.50.720">
    <property type="entry name" value="NAD(P)-binding Rossmann-like Domain"/>
    <property type="match status" value="1"/>
</dbReference>
<dbReference type="STRING" id="858893.H6BWX7"/>
<dbReference type="VEuPathDB" id="FungiDB:HMPREF1120_04230"/>
<dbReference type="HOGENOM" id="CLU_1758816_0_0_1"/>
<proteinExistence type="inferred from homology"/>
<dbReference type="AlphaFoldDB" id="H6BWX7"/>
<evidence type="ECO:0000256" key="3">
    <source>
        <dbReference type="ARBA" id="ARBA00023002"/>
    </source>
</evidence>
<dbReference type="eggNOG" id="KOG1208">
    <property type="taxonomic scope" value="Eukaryota"/>
</dbReference>
<dbReference type="GeneID" id="20308869"/>
<reference evidence="4" key="1">
    <citation type="submission" date="2011-07" db="EMBL/GenBank/DDBJ databases">
        <title>The Genome Sequence of Exophiala (Wangiella) dermatitidis NIH/UT8656.</title>
        <authorList>
            <consortium name="The Broad Institute Genome Sequencing Platform"/>
            <person name="Cuomo C."/>
            <person name="Wang Z."/>
            <person name="Hunicke-Smith S."/>
            <person name="Szanislo P.J."/>
            <person name="Earl A."/>
            <person name="Young S.K."/>
            <person name="Zeng Q."/>
            <person name="Gargeya S."/>
            <person name="Fitzgerald M."/>
            <person name="Haas B."/>
            <person name="Abouelleil A."/>
            <person name="Alvarado L."/>
            <person name="Arachchi H.M."/>
            <person name="Berlin A."/>
            <person name="Brown A."/>
            <person name="Chapman S.B."/>
            <person name="Chen Z."/>
            <person name="Dunbar C."/>
            <person name="Freedman E."/>
            <person name="Gearin G."/>
            <person name="Gellesch M."/>
            <person name="Goldberg J."/>
            <person name="Griggs A."/>
            <person name="Gujja S."/>
            <person name="Heiman D."/>
            <person name="Howarth C."/>
            <person name="Larson L."/>
            <person name="Lui A."/>
            <person name="MacDonald P.J.P."/>
            <person name="Montmayeur A."/>
            <person name="Murphy C."/>
            <person name="Neiman D."/>
            <person name="Pearson M."/>
            <person name="Priest M."/>
            <person name="Roberts A."/>
            <person name="Saif S."/>
            <person name="Shea T."/>
            <person name="Shenoy N."/>
            <person name="Sisk P."/>
            <person name="Stolte C."/>
            <person name="Sykes S."/>
            <person name="Wortman J."/>
            <person name="Nusbaum C."/>
            <person name="Birren B."/>
        </authorList>
    </citation>
    <scope>NUCLEOTIDE SEQUENCE</scope>
    <source>
        <strain evidence="4">NIH/UT8656</strain>
    </source>
</reference>
<keyword evidence="3" id="KW-0560">Oxidoreductase</keyword>
<accession>H6BWX7</accession>
<dbReference type="Proteomes" id="UP000007304">
    <property type="component" value="Unassembled WGS sequence"/>
</dbReference>
<evidence type="ECO:0000313" key="4">
    <source>
        <dbReference type="EMBL" id="EHY56133.1"/>
    </source>
</evidence>
<sequence length="148" mass="15989">MARYGQSKLANILHAKTLHKHYGPGSPSSRSGQGEIWTAVVHPGLVESNLAVGAELPSWLKLLVPVYKRIGGLMDADSGSWTSVFCVGSPTMTKEHSGAYFQRIADPAGWQSCLAKDVGLAAKLEDWTKEEMRRGGWWAGPGPLDGQE</sequence>
<dbReference type="PANTHER" id="PTHR24320:SF282">
    <property type="entry name" value="WW DOMAIN-CONTAINING OXIDOREDUCTASE"/>
    <property type="match status" value="1"/>
</dbReference>
<dbReference type="GO" id="GO:0016491">
    <property type="term" value="F:oxidoreductase activity"/>
    <property type="evidence" value="ECO:0007669"/>
    <property type="project" value="UniProtKB-KW"/>
</dbReference>
<evidence type="ECO:0000256" key="1">
    <source>
        <dbReference type="ARBA" id="ARBA00006484"/>
    </source>
</evidence>
<comment type="similarity">
    <text evidence="1">Belongs to the short-chain dehydrogenases/reductases (SDR) family.</text>
</comment>
<keyword evidence="5" id="KW-1185">Reference proteome</keyword>
<gene>
    <name evidence="4" type="ORF">HMPREF1120_04230</name>
</gene>
<keyword evidence="2" id="KW-0521">NADP</keyword>
<dbReference type="RefSeq" id="XP_009156594.1">
    <property type="nucleotide sequence ID" value="XM_009158346.1"/>
</dbReference>
<dbReference type="InParanoid" id="H6BWX7"/>